<dbReference type="Gene3D" id="3.40.50.150">
    <property type="entry name" value="Vaccinia Virus protein VP39"/>
    <property type="match status" value="1"/>
</dbReference>
<keyword evidence="3" id="KW-0560">Oxidoreductase</keyword>
<dbReference type="EMBL" id="JAJVCZ030000009">
    <property type="protein sequence ID" value="KAL0256340.1"/>
    <property type="molecule type" value="Genomic_DNA"/>
</dbReference>
<evidence type="ECO:0000313" key="10">
    <source>
        <dbReference type="EMBL" id="KAL0256340.1"/>
    </source>
</evidence>
<evidence type="ECO:0000259" key="7">
    <source>
        <dbReference type="Pfam" id="PF03781"/>
    </source>
</evidence>
<dbReference type="InterPro" id="IPR019257">
    <property type="entry name" value="MeTrfase_dom"/>
</dbReference>
<dbReference type="InterPro" id="IPR051128">
    <property type="entry name" value="EgtD_Methyltrsf_superfamily"/>
</dbReference>
<comment type="caution">
    <text evidence="10">The sequence shown here is derived from an EMBL/GenBank/DDBJ whole genome shotgun (WGS) entry which is preliminary data.</text>
</comment>
<keyword evidence="4" id="KW-0408">Iron</keyword>
<gene>
    <name evidence="10" type="ORF">SLS55_008734</name>
</gene>
<feature type="domain" description="Histidine-specific methyltransferase SAM-dependent" evidence="8">
    <location>
        <begin position="74"/>
        <end position="378"/>
    </location>
</feature>
<dbReference type="InterPro" id="IPR029063">
    <property type="entry name" value="SAM-dependent_MTases_sf"/>
</dbReference>
<evidence type="ECO:0000256" key="3">
    <source>
        <dbReference type="ARBA" id="ARBA00023002"/>
    </source>
</evidence>
<dbReference type="Pfam" id="PF10017">
    <property type="entry name" value="Methyltransf_33"/>
    <property type="match status" value="1"/>
</dbReference>
<evidence type="ECO:0000256" key="2">
    <source>
        <dbReference type="ARBA" id="ARBA00022679"/>
    </source>
</evidence>
<evidence type="ECO:0000313" key="11">
    <source>
        <dbReference type="Proteomes" id="UP001430584"/>
    </source>
</evidence>
<keyword evidence="11" id="KW-1185">Reference proteome</keyword>
<keyword evidence="2" id="KW-0808">Transferase</keyword>
<reference evidence="10 11" key="1">
    <citation type="submission" date="2024-02" db="EMBL/GenBank/DDBJ databases">
        <title>De novo assembly and annotation of 12 fungi associated with fruit tree decline syndrome in Ontario, Canada.</title>
        <authorList>
            <person name="Sulman M."/>
            <person name="Ellouze W."/>
            <person name="Ilyukhin E."/>
        </authorList>
    </citation>
    <scope>NUCLEOTIDE SEQUENCE [LARGE SCALE GENOMIC DNA]</scope>
    <source>
        <strain evidence="10 11">FDS-637</strain>
    </source>
</reference>
<dbReference type="InterPro" id="IPR016187">
    <property type="entry name" value="CTDL_fold"/>
</dbReference>
<dbReference type="PANTHER" id="PTHR43397:SF1">
    <property type="entry name" value="ERGOTHIONEINE BIOSYNTHESIS PROTEIN 1"/>
    <property type="match status" value="1"/>
</dbReference>
<sequence>MPSPPCRPVIPTAEHASPTLSSLTMVFDTLPATGSGLVAALRKRYDSFADGQHPTTTPTVIDIRRDAGEISLSAAISDGLRPADGGEKTLPTLLLYDEAGLRLFEKITYLDEYYLTNAEIEALEAYSDAIADRIQPGSMIIELGSGNLRKVNILLQALEKQQKDVDYFALDLSLPELERTLAEVPSQSYNHVTCYGLHGTYDDGMEWMKRPEIASRPKTVLWIGSSVGNFKRDEAGPFLKSVTDSLQTGDKLLIGIDACKDPERVYHAYNDRDNVTHDFILNGLKNANRILGSEQFKPGEWEVIGEYDSQNGRHHAFVSPLKNVTIDGVDIEAGERLRVEESYKYSAEETRQLWEIGQVAEGARWTNKAGNYGLHLVSKPKVFWPLRPKDYAANPVPSVTDWEQLWSAWDAVALDMIPNEELLEQPIKLRNACIFYLGHIPTFLDIHLSRATGRPGTEPRYYPQIFERGIDPDVEDPQQCHSHSEVPESWPPVEEILGFQDAVRRRVKKLYDSGEAASDRRVSRAIWIGYEHEIMHLETLLYMLLQSDRTLPPPATVKPNFEQLAKQAAQKAVENKWFTIPACEIFEGLDDPESDDGPLRYFGWDNEKPRRKVKVASFEAKARPITNGEYLDYLKQTRRSELPASWAASKSATDIVDGHTNGTANGVSSKKRASDETFDDVCVRTIFGRIPLKHALDWPVIASYNELAGCANWMGGRIPTMQEARSIYAYVERLKELDANQPTTQRTIPAVNGHLVNDGVEESPPSHASSTHPNGAPNAAASSSSSPDPRGLFADLSGANVAFKHWYPVPVTQNGDKLAGQGDMGGAWEWTSTVLEPHDGFKAMDLYPGYTSDFFDGKHNVVLGGSWATHPRVAGRKTFVNWYQRNYPYCWTTARIVRDN</sequence>
<dbReference type="Proteomes" id="UP001430584">
    <property type="component" value="Unassembled WGS sequence"/>
</dbReference>
<evidence type="ECO:0000256" key="5">
    <source>
        <dbReference type="ARBA" id="ARBA00037882"/>
    </source>
</evidence>
<name>A0ABR3C6V8_9PEZI</name>
<protein>
    <submittedName>
        <fullName evidence="10">Uncharacterized protein</fullName>
    </submittedName>
</protein>
<evidence type="ECO:0000256" key="1">
    <source>
        <dbReference type="ARBA" id="ARBA00022603"/>
    </source>
</evidence>
<dbReference type="SUPFAM" id="SSF56436">
    <property type="entry name" value="C-type lectin-like"/>
    <property type="match status" value="1"/>
</dbReference>
<evidence type="ECO:0000259" key="8">
    <source>
        <dbReference type="Pfam" id="PF10017"/>
    </source>
</evidence>
<evidence type="ECO:0000259" key="9">
    <source>
        <dbReference type="Pfam" id="PF12867"/>
    </source>
</evidence>
<dbReference type="Gene3D" id="3.90.1580.10">
    <property type="entry name" value="paralog of FGE (formylglycine-generating enzyme)"/>
    <property type="match status" value="1"/>
</dbReference>
<dbReference type="Pfam" id="PF12867">
    <property type="entry name" value="DinB_2"/>
    <property type="match status" value="1"/>
</dbReference>
<dbReference type="Pfam" id="PF03781">
    <property type="entry name" value="FGE-sulfatase"/>
    <property type="match status" value="1"/>
</dbReference>
<evidence type="ECO:0000256" key="4">
    <source>
        <dbReference type="ARBA" id="ARBA00023004"/>
    </source>
</evidence>
<accession>A0ABR3C6V8</accession>
<feature type="domain" description="Sulfatase-modifying factor enzyme-like" evidence="7">
    <location>
        <begin position="603"/>
        <end position="898"/>
    </location>
</feature>
<dbReference type="RefSeq" id="XP_066629369.1">
    <property type="nucleotide sequence ID" value="XM_066780140.1"/>
</dbReference>
<dbReference type="PANTHER" id="PTHR43397">
    <property type="entry name" value="ERGOTHIONEINE BIOSYNTHESIS PROTEIN 1"/>
    <property type="match status" value="1"/>
</dbReference>
<dbReference type="InterPro" id="IPR017805">
    <property type="entry name" value="SAM_MeTrfase_EasF-type_put"/>
</dbReference>
<organism evidence="10 11">
    <name type="scientific">Diplodia seriata</name>
    <dbReference type="NCBI Taxonomy" id="420778"/>
    <lineage>
        <taxon>Eukaryota</taxon>
        <taxon>Fungi</taxon>
        <taxon>Dikarya</taxon>
        <taxon>Ascomycota</taxon>
        <taxon>Pezizomycotina</taxon>
        <taxon>Dothideomycetes</taxon>
        <taxon>Dothideomycetes incertae sedis</taxon>
        <taxon>Botryosphaeriales</taxon>
        <taxon>Botryosphaeriaceae</taxon>
        <taxon>Diplodia</taxon>
    </lineage>
</organism>
<feature type="region of interest" description="Disordered" evidence="6">
    <location>
        <begin position="741"/>
        <end position="789"/>
    </location>
</feature>
<proteinExistence type="predicted"/>
<comment type="pathway">
    <text evidence="5">Amino-acid biosynthesis; ergothioneine biosynthesis.</text>
</comment>
<dbReference type="NCBIfam" id="TIGR03439">
    <property type="entry name" value="methyl_EasF"/>
    <property type="match status" value="1"/>
</dbReference>
<dbReference type="InterPro" id="IPR024775">
    <property type="entry name" value="DinB-like"/>
</dbReference>
<evidence type="ECO:0000256" key="6">
    <source>
        <dbReference type="SAM" id="MobiDB-lite"/>
    </source>
</evidence>
<keyword evidence="1" id="KW-0489">Methyltransferase</keyword>
<dbReference type="InterPro" id="IPR005532">
    <property type="entry name" value="SUMF_dom"/>
</dbReference>
<feature type="domain" description="DinB-like" evidence="9">
    <location>
        <begin position="403"/>
        <end position="540"/>
    </location>
</feature>
<dbReference type="GeneID" id="92012819"/>
<dbReference type="InterPro" id="IPR042095">
    <property type="entry name" value="SUMF_sf"/>
</dbReference>